<reference evidence="2" key="2">
    <citation type="submission" date="2021-01" db="EMBL/GenBank/DDBJ databases">
        <authorList>
            <person name="Schikora-Tamarit M.A."/>
        </authorList>
    </citation>
    <scope>NUCLEOTIDE SEQUENCE</scope>
    <source>
        <strain evidence="2">CBS6075</strain>
    </source>
</reference>
<dbReference type="GeneID" id="70235800"/>
<accession>A0A9P8P5H7</accession>
<gene>
    <name evidence="2" type="ORF">OGAPHI_003835</name>
</gene>
<feature type="chain" id="PRO_5040343335" description="Secreted protein" evidence="1">
    <location>
        <begin position="17"/>
        <end position="171"/>
    </location>
</feature>
<feature type="signal peptide" evidence="1">
    <location>
        <begin position="1"/>
        <end position="16"/>
    </location>
</feature>
<evidence type="ECO:0008006" key="4">
    <source>
        <dbReference type="Google" id="ProtNLM"/>
    </source>
</evidence>
<organism evidence="2 3">
    <name type="scientific">Ogataea philodendri</name>
    <dbReference type="NCBI Taxonomy" id="1378263"/>
    <lineage>
        <taxon>Eukaryota</taxon>
        <taxon>Fungi</taxon>
        <taxon>Dikarya</taxon>
        <taxon>Ascomycota</taxon>
        <taxon>Saccharomycotina</taxon>
        <taxon>Pichiomycetes</taxon>
        <taxon>Pichiales</taxon>
        <taxon>Pichiaceae</taxon>
        <taxon>Ogataea</taxon>
    </lineage>
</organism>
<dbReference type="EMBL" id="JAEUBE010000295">
    <property type="protein sequence ID" value="KAH3665647.1"/>
    <property type="molecule type" value="Genomic_DNA"/>
</dbReference>
<dbReference type="Proteomes" id="UP000769157">
    <property type="component" value="Unassembled WGS sequence"/>
</dbReference>
<evidence type="ECO:0000256" key="1">
    <source>
        <dbReference type="SAM" id="SignalP"/>
    </source>
</evidence>
<evidence type="ECO:0000313" key="3">
    <source>
        <dbReference type="Proteomes" id="UP000769157"/>
    </source>
</evidence>
<comment type="caution">
    <text evidence="2">The sequence shown here is derived from an EMBL/GenBank/DDBJ whole genome shotgun (WGS) entry which is preliminary data.</text>
</comment>
<dbReference type="RefSeq" id="XP_046060851.1">
    <property type="nucleotide sequence ID" value="XM_046204848.1"/>
</dbReference>
<proteinExistence type="predicted"/>
<reference evidence="2" key="1">
    <citation type="journal article" date="2021" name="Open Biol.">
        <title>Shared evolutionary footprints suggest mitochondrial oxidative damage underlies multiple complex I losses in fungi.</title>
        <authorList>
            <person name="Schikora-Tamarit M.A."/>
            <person name="Marcet-Houben M."/>
            <person name="Nosek J."/>
            <person name="Gabaldon T."/>
        </authorList>
    </citation>
    <scope>NUCLEOTIDE SEQUENCE</scope>
    <source>
        <strain evidence="2">CBS6075</strain>
    </source>
</reference>
<name>A0A9P8P5H7_9ASCO</name>
<sequence length="171" mass="18854">MFSWFITLSRVSSCFRALTMVIFEDSDDVGRLTCFTAINSPVKPLRPKYTVPNEPWPILLPLCQTDGPSWLSSRMLICSEESNESSSSSSSKSLIMVESRFSLVERAIDMRARCWVSRLLAFGSRVMLCTPARIVPSVPIGGERSALMVSAAFDRLSITSPTVCFTGTATP</sequence>
<dbReference type="AlphaFoldDB" id="A0A9P8P5H7"/>
<keyword evidence="1" id="KW-0732">Signal</keyword>
<evidence type="ECO:0000313" key="2">
    <source>
        <dbReference type="EMBL" id="KAH3665647.1"/>
    </source>
</evidence>
<keyword evidence="3" id="KW-1185">Reference proteome</keyword>
<protein>
    <recommendedName>
        <fullName evidence="4">Secreted protein</fullName>
    </recommendedName>
</protein>